<keyword evidence="1" id="KW-0378">Hydrolase</keyword>
<dbReference type="GeneID" id="24171183"/>
<feature type="active site" evidence="1">
    <location>
        <position position="86"/>
    </location>
</feature>
<proteinExistence type="inferred from homology"/>
<comment type="similarity">
    <text evidence="1">Belongs to the Caudovirales head completion nuclease family.</text>
</comment>
<dbReference type="HAMAP" id="MF_04160">
    <property type="entry name" value="NUCL_HEAD_T4"/>
    <property type="match status" value="1"/>
</dbReference>
<dbReference type="InterPro" id="IPR046390">
    <property type="entry name" value="NUCL_HEAD_T4"/>
</dbReference>
<dbReference type="EMBL" id="KJ019069">
    <property type="protein sequence ID" value="AIX23900.1"/>
    <property type="molecule type" value="Genomic_DNA"/>
</dbReference>
<accession>A0A0E3FCF6</accession>
<name>A0A0E3FCF6_9CAUD</name>
<reference evidence="3 4" key="1">
    <citation type="submission" date="2013-12" db="EMBL/GenBank/DDBJ databases">
        <title>Ecological redundancy of diverse viral populations within a natural community.</title>
        <authorList>
            <person name="Gregory A.C."/>
            <person name="LaButti K."/>
            <person name="Copeland A."/>
            <person name="Woyke T."/>
            <person name="Sullivan M.B."/>
        </authorList>
    </citation>
    <scope>NUCLEOTIDE SEQUENCE [LARGE SCALE GENOMIC DNA]</scope>
    <source>
        <strain evidence="3">Syn7803US103</strain>
    </source>
</reference>
<feature type="active site" evidence="1">
    <location>
        <position position="106"/>
    </location>
</feature>
<evidence type="ECO:0000256" key="1">
    <source>
        <dbReference type="HAMAP-Rule" id="MF_04160"/>
    </source>
</evidence>
<keyword evidence="1" id="KW-0540">Nuclease</keyword>
<keyword evidence="1" id="KW-0269">Exonuclease</keyword>
<evidence type="ECO:0000313" key="4">
    <source>
        <dbReference type="Proteomes" id="UP000033008"/>
    </source>
</evidence>
<dbReference type="Proteomes" id="UP000033008">
    <property type="component" value="Segment"/>
</dbReference>
<dbReference type="KEGG" id="vg:24171183"/>
<sequence length="162" mass="19050">MLKNLLIDTLNTYVGPSIFMAYSGFYKPKNPTKYRGNPSNIVYRSLWERKFMVFCDSNPSIIEWGSEEIIIPYRAPDGKVRRYFPDFYIKVKEKSGKLTKYIIEIKPKKQTKPPNEKNKKTAAYRNAALTYVKNQTKWSAAREYCEDRQMNFLILTEDHLGV</sequence>
<dbReference type="InterPro" id="IPR014833">
    <property type="entry name" value="TnsA_N"/>
</dbReference>
<evidence type="ECO:0000313" key="3">
    <source>
        <dbReference type="EMBL" id="AIX23900.1"/>
    </source>
</evidence>
<feature type="active site" evidence="1">
    <location>
        <position position="48"/>
    </location>
</feature>
<dbReference type="Pfam" id="PF08722">
    <property type="entry name" value="Tn7_TnsA-like_N"/>
    <property type="match status" value="1"/>
</dbReference>
<organism evidence="3 4">
    <name type="scientific">Synechococcus phage ACG-2014j</name>
    <dbReference type="NCBI Taxonomy" id="1493514"/>
    <lineage>
        <taxon>Viruses</taxon>
        <taxon>Duplodnaviria</taxon>
        <taxon>Heunggongvirae</taxon>
        <taxon>Uroviricota</taxon>
        <taxon>Caudoviricetes</taxon>
        <taxon>Pantevenvirales</taxon>
        <taxon>Kyanoviridae</taxon>
        <taxon>Potamoivirus</taxon>
        <taxon>Potamoivirus tusconj</taxon>
    </lineage>
</organism>
<dbReference type="Gene3D" id="3.40.91.30">
    <property type="match status" value="1"/>
</dbReference>
<dbReference type="RefSeq" id="YP_009133987.1">
    <property type="nucleotide sequence ID" value="NC_026926.1"/>
</dbReference>
<comment type="function">
    <text evidence="1">During phage morphogenesis, plays an essential role in the head-tail joining step. The associated nuclease activity is essential for morphogenesis, possibly by cleaving packaged DNA to enable the joining of heads to tails. Displays both exo- and endonuclease activity.</text>
</comment>
<protein>
    <recommendedName>
        <fullName evidence="1">Head completion nuclease</fullName>
        <ecNumber evidence="1">3.1.-.-</ecNumber>
    </recommendedName>
</protein>
<keyword evidence="1" id="KW-0255">Endonuclease</keyword>
<dbReference type="OrthoDB" id="13184at10239"/>
<dbReference type="GO" id="GO:0004519">
    <property type="term" value="F:endonuclease activity"/>
    <property type="evidence" value="ECO:0007669"/>
    <property type="project" value="UniProtKB-UniRule"/>
</dbReference>
<dbReference type="GO" id="GO:0004527">
    <property type="term" value="F:exonuclease activity"/>
    <property type="evidence" value="ECO:0007669"/>
    <property type="project" value="UniProtKB-UniRule"/>
</dbReference>
<gene>
    <name evidence="3" type="ORF">Syn7803US103_5</name>
</gene>
<dbReference type="EC" id="3.1.-.-" evidence="1"/>
<evidence type="ECO:0000259" key="2">
    <source>
        <dbReference type="Pfam" id="PF08722"/>
    </source>
</evidence>
<feature type="domain" description="TnsA endonuclease N-terminal" evidence="2">
    <location>
        <begin position="58"/>
        <end position="157"/>
    </location>
</feature>